<feature type="disulfide bond" evidence="2">
    <location>
        <begin position="83"/>
        <end position="107"/>
    </location>
</feature>
<dbReference type="OrthoDB" id="4393918at2"/>
<evidence type="ECO:0000259" key="5">
    <source>
        <dbReference type="Pfam" id="PF13472"/>
    </source>
</evidence>
<evidence type="ECO:0000313" key="7">
    <source>
        <dbReference type="Proteomes" id="UP000015388"/>
    </source>
</evidence>
<keyword evidence="4" id="KW-0732">Signal</keyword>
<dbReference type="eggNOG" id="COG2755">
    <property type="taxonomic scope" value="Bacteria"/>
</dbReference>
<dbReference type="STRING" id="1224163.B841_06240"/>
<evidence type="ECO:0000256" key="4">
    <source>
        <dbReference type="SAM" id="SignalP"/>
    </source>
</evidence>
<dbReference type="PANTHER" id="PTHR37981">
    <property type="entry name" value="LIPASE 2"/>
    <property type="match status" value="1"/>
</dbReference>
<dbReference type="InterPro" id="IPR036514">
    <property type="entry name" value="SGNH_hydro_sf"/>
</dbReference>
<proteinExistence type="predicted"/>
<evidence type="ECO:0000313" key="6">
    <source>
        <dbReference type="EMBL" id="AGS34721.1"/>
    </source>
</evidence>
<evidence type="ECO:0000256" key="3">
    <source>
        <dbReference type="SAM" id="MobiDB-lite"/>
    </source>
</evidence>
<evidence type="ECO:0000256" key="1">
    <source>
        <dbReference type="PIRSR" id="PIRSR637460-1"/>
    </source>
</evidence>
<dbReference type="PANTHER" id="PTHR37981:SF1">
    <property type="entry name" value="SGNH HYDROLASE-TYPE ESTERASE DOMAIN-CONTAINING PROTEIN"/>
    <property type="match status" value="1"/>
</dbReference>
<dbReference type="Proteomes" id="UP000015388">
    <property type="component" value="Chromosome"/>
</dbReference>
<dbReference type="Gene3D" id="3.40.50.1110">
    <property type="entry name" value="SGNH hydrolase"/>
    <property type="match status" value="1"/>
</dbReference>
<feature type="region of interest" description="Disordered" evidence="3">
    <location>
        <begin position="311"/>
        <end position="330"/>
    </location>
</feature>
<keyword evidence="7" id="KW-1185">Reference proteome</keyword>
<keyword evidence="2" id="KW-1015">Disulfide bond</keyword>
<sequence length="330" mass="34298">MNMTARHRWARLPAVTFAAIVVMLTAALAAPVQAKAQTPAPPGNIVTFGDSYTASPDQWLNGIAASSVPSSSASEEYPQTGGCLQSPYNWPRQLAAQTGLEVADWSCTADTTAGMLDRIDRAIGAGDISPDTQAVIFAIGGNDFGPAGVLEGAPLSSVPGMVDRYAQNMQEAADKVRAVAPEAHLVISGYPQVTNGTGLCFIQVLPEQPLGVPFPGELVERSLRDMQRHAADATGMSFVDNYELTEGHDTCSPDDALRYVSGILDVTSPAYEMIMHPTGLGHSAIAANNAAALGLPSEEPEALDDLTSADLSSALSSLSSGSSESPTPIG</sequence>
<gene>
    <name evidence="6" type="ORF">B841_06240</name>
</gene>
<organism evidence="6 7">
    <name type="scientific">Corynebacterium maris DSM 45190</name>
    <dbReference type="NCBI Taxonomy" id="1224163"/>
    <lineage>
        <taxon>Bacteria</taxon>
        <taxon>Bacillati</taxon>
        <taxon>Actinomycetota</taxon>
        <taxon>Actinomycetes</taxon>
        <taxon>Mycobacteriales</taxon>
        <taxon>Corynebacteriaceae</taxon>
        <taxon>Corynebacterium</taxon>
    </lineage>
</organism>
<accession>S5TIJ0</accession>
<feature type="domain" description="SGNH hydrolase-type esterase" evidence="5">
    <location>
        <begin position="48"/>
        <end position="283"/>
    </location>
</feature>
<reference evidence="6 7" key="1">
    <citation type="submission" date="2012-11" db="EMBL/GenBank/DDBJ databases">
        <title>The complete genome sequence of Corynebacterium maris Coryn-1 (=DSM 45190).</title>
        <authorList>
            <person name="Schaffert L."/>
            <person name="Albersmeier A."/>
            <person name="Kalinowski J."/>
            <person name="Ruckert C."/>
        </authorList>
    </citation>
    <scope>NUCLEOTIDE SEQUENCE [LARGE SCALE GENOMIC DNA]</scope>
    <source>
        <strain evidence="7">Coryn-1</strain>
    </source>
</reference>
<feature type="active site" evidence="1">
    <location>
        <position position="276"/>
    </location>
</feature>
<dbReference type="GO" id="GO:0006629">
    <property type="term" value="P:lipid metabolic process"/>
    <property type="evidence" value="ECO:0007669"/>
    <property type="project" value="TreeGrafter"/>
</dbReference>
<name>S5TIJ0_9CORY</name>
<feature type="chain" id="PRO_5038345173" evidence="4">
    <location>
        <begin position="35"/>
        <end position="330"/>
    </location>
</feature>
<dbReference type="PATRIC" id="fig|1224163.3.peg.1253"/>
<evidence type="ECO:0000256" key="2">
    <source>
        <dbReference type="PIRSR" id="PIRSR637460-2"/>
    </source>
</evidence>
<feature type="active site" description="Nucleophile" evidence="1">
    <location>
        <position position="51"/>
    </location>
</feature>
<protein>
    <submittedName>
        <fullName evidence="6">Secreted esterase A</fullName>
    </submittedName>
</protein>
<dbReference type="InterPro" id="IPR013830">
    <property type="entry name" value="SGNH_hydro"/>
</dbReference>
<dbReference type="Pfam" id="PF13472">
    <property type="entry name" value="Lipase_GDSL_2"/>
    <property type="match status" value="1"/>
</dbReference>
<dbReference type="GO" id="GO:0016788">
    <property type="term" value="F:hydrolase activity, acting on ester bonds"/>
    <property type="evidence" value="ECO:0007669"/>
    <property type="project" value="InterPro"/>
</dbReference>
<dbReference type="AlphaFoldDB" id="S5TIJ0"/>
<dbReference type="EMBL" id="CP003924">
    <property type="protein sequence ID" value="AGS34721.1"/>
    <property type="molecule type" value="Genomic_DNA"/>
</dbReference>
<feature type="signal peptide" evidence="4">
    <location>
        <begin position="1"/>
        <end position="34"/>
    </location>
</feature>
<dbReference type="HOGENOM" id="CLU_038449_2_0_11"/>
<dbReference type="KEGG" id="cmd:B841_06240"/>
<dbReference type="SUPFAM" id="SSF52266">
    <property type="entry name" value="SGNH hydrolase"/>
    <property type="match status" value="1"/>
</dbReference>
<dbReference type="InterPro" id="IPR037460">
    <property type="entry name" value="SEST-like"/>
</dbReference>
<feature type="disulfide bond" evidence="2">
    <location>
        <begin position="200"/>
        <end position="251"/>
    </location>
</feature>